<dbReference type="Proteomes" id="UP000605846">
    <property type="component" value="Unassembled WGS sequence"/>
</dbReference>
<feature type="transmembrane region" description="Helical" evidence="1">
    <location>
        <begin position="194"/>
        <end position="211"/>
    </location>
</feature>
<sequence length="338" mass="37166">MGLSDRLSLPTSITPLLDSVKNVPEAAVAATTSAASQLNPAAMHDATASVIDKASSTVAAASSKVNPNTILQDHAKFVRNTASSVQDTATSTMDSAISFAKNPIKYVCGIILVLFQAFFEIAVPFALYFLLAAFVSPVLAAIVAGLQVLFVVVLKRCCQRTTDTLGVMLLSGFFICAAFNLACNHGTLLTLRNSTLSLSMGIVMLATLLPIEWKKKHQLRPLLYYLVQNMNPLDSTRTAWKTFWKTWPYLRKVIRIETALCGIALASKFLLQWYLILADFEDEEIAYYTNAYMACMVSSMLIMLTIGGLLLRHKHKRISNPLNVDHKQMFRGILYGTA</sequence>
<accession>A0A8H7ELZ2</accession>
<feature type="transmembrane region" description="Helical" evidence="1">
    <location>
        <begin position="291"/>
        <end position="311"/>
    </location>
</feature>
<dbReference type="EMBL" id="JABAYA010000154">
    <property type="protein sequence ID" value="KAF7723381.1"/>
    <property type="molecule type" value="Genomic_DNA"/>
</dbReference>
<comment type="caution">
    <text evidence="2">The sequence shown here is derived from an EMBL/GenBank/DDBJ whole genome shotgun (WGS) entry which is preliminary data.</text>
</comment>
<keyword evidence="1" id="KW-0472">Membrane</keyword>
<evidence type="ECO:0000313" key="2">
    <source>
        <dbReference type="EMBL" id="KAF7723381.1"/>
    </source>
</evidence>
<reference evidence="2" key="1">
    <citation type="submission" date="2020-01" db="EMBL/GenBank/DDBJ databases">
        <title>Genome Sequencing of Three Apophysomyces-Like Fungal Strains Confirms a Novel Fungal Genus in the Mucoromycota with divergent Burkholderia-like Endosymbiotic Bacteria.</title>
        <authorList>
            <person name="Stajich J.E."/>
            <person name="Macias A.M."/>
            <person name="Carter-House D."/>
            <person name="Lovett B."/>
            <person name="Kasson L.R."/>
            <person name="Berry K."/>
            <person name="Grigoriev I."/>
            <person name="Chang Y."/>
            <person name="Spatafora J."/>
            <person name="Kasson M.T."/>
        </authorList>
    </citation>
    <scope>NUCLEOTIDE SEQUENCE</scope>
    <source>
        <strain evidence="2">NRRL A-21654</strain>
    </source>
</reference>
<feature type="transmembrane region" description="Helical" evidence="1">
    <location>
        <begin position="253"/>
        <end position="271"/>
    </location>
</feature>
<proteinExistence type="predicted"/>
<keyword evidence="1" id="KW-1133">Transmembrane helix</keyword>
<dbReference type="OrthoDB" id="2352759at2759"/>
<feature type="transmembrane region" description="Helical" evidence="1">
    <location>
        <begin position="125"/>
        <end position="153"/>
    </location>
</feature>
<gene>
    <name evidence="2" type="ORF">EC973_002080</name>
</gene>
<keyword evidence="3" id="KW-1185">Reference proteome</keyword>
<dbReference type="AlphaFoldDB" id="A0A8H7ELZ2"/>
<evidence type="ECO:0000313" key="3">
    <source>
        <dbReference type="Proteomes" id="UP000605846"/>
    </source>
</evidence>
<keyword evidence="1" id="KW-0812">Transmembrane</keyword>
<evidence type="ECO:0000256" key="1">
    <source>
        <dbReference type="SAM" id="Phobius"/>
    </source>
</evidence>
<feature type="transmembrane region" description="Helical" evidence="1">
    <location>
        <begin position="165"/>
        <end position="182"/>
    </location>
</feature>
<protein>
    <submittedName>
        <fullName evidence="2">Uncharacterized protein</fullName>
    </submittedName>
</protein>
<feature type="transmembrane region" description="Helical" evidence="1">
    <location>
        <begin position="103"/>
        <end position="119"/>
    </location>
</feature>
<name>A0A8H7ELZ2_9FUNG</name>
<organism evidence="2 3">
    <name type="scientific">Apophysomyces ossiformis</name>
    <dbReference type="NCBI Taxonomy" id="679940"/>
    <lineage>
        <taxon>Eukaryota</taxon>
        <taxon>Fungi</taxon>
        <taxon>Fungi incertae sedis</taxon>
        <taxon>Mucoromycota</taxon>
        <taxon>Mucoromycotina</taxon>
        <taxon>Mucoromycetes</taxon>
        <taxon>Mucorales</taxon>
        <taxon>Mucorineae</taxon>
        <taxon>Mucoraceae</taxon>
        <taxon>Apophysomyces</taxon>
    </lineage>
</organism>